<dbReference type="AlphaFoldDB" id="A0A2U3ECA6"/>
<dbReference type="EMBL" id="LCWV01000006">
    <property type="protein sequence ID" value="PWI72122.1"/>
    <property type="molecule type" value="Genomic_DNA"/>
</dbReference>
<evidence type="ECO:0000313" key="2">
    <source>
        <dbReference type="EMBL" id="PWI72122.1"/>
    </source>
</evidence>
<dbReference type="CDD" id="cd09620">
    <property type="entry name" value="CBM9_like_3"/>
    <property type="match status" value="1"/>
</dbReference>
<protein>
    <recommendedName>
        <fullName evidence="4">Carbohydrate-binding domain-containing protein</fullName>
    </recommendedName>
</protein>
<evidence type="ECO:0000256" key="1">
    <source>
        <dbReference type="SAM" id="MobiDB-lite"/>
    </source>
</evidence>
<feature type="compositionally biased region" description="Low complexity" evidence="1">
    <location>
        <begin position="112"/>
        <end position="132"/>
    </location>
</feature>
<evidence type="ECO:0008006" key="4">
    <source>
        <dbReference type="Google" id="ProtNLM"/>
    </source>
</evidence>
<feature type="region of interest" description="Disordered" evidence="1">
    <location>
        <begin position="40"/>
        <end position="132"/>
    </location>
</feature>
<accession>A0A2U3ECA6</accession>
<evidence type="ECO:0000313" key="3">
    <source>
        <dbReference type="Proteomes" id="UP000245956"/>
    </source>
</evidence>
<feature type="compositionally biased region" description="Polar residues" evidence="1">
    <location>
        <begin position="54"/>
        <end position="67"/>
    </location>
</feature>
<gene>
    <name evidence="2" type="ORF">PCL_10745</name>
</gene>
<name>A0A2U3ECA6_PURLI</name>
<dbReference type="Proteomes" id="UP000245956">
    <property type="component" value="Unassembled WGS sequence"/>
</dbReference>
<reference evidence="2 3" key="1">
    <citation type="journal article" date="2016" name="Front. Microbiol.">
        <title>Genome and transcriptome sequences reveal the specific parasitism of the nematophagous Purpureocillium lilacinum 36-1.</title>
        <authorList>
            <person name="Xie J."/>
            <person name="Li S."/>
            <person name="Mo C."/>
            <person name="Xiao X."/>
            <person name="Peng D."/>
            <person name="Wang G."/>
            <person name="Xiao Y."/>
        </authorList>
    </citation>
    <scope>NUCLEOTIDE SEQUENCE [LARGE SCALE GENOMIC DNA]</scope>
    <source>
        <strain evidence="2 3">36-1</strain>
    </source>
</reference>
<dbReference type="Gene3D" id="2.60.40.1190">
    <property type="match status" value="1"/>
</dbReference>
<proteinExistence type="predicted"/>
<sequence length="543" mass="59926">MSVAHWCRLLDGTLQSADPARQLTSTRAFDHGAEWWRHRRDTDTRHGSTAIADQGSSNPPRFTSSPQFACRGRYQVTDSLPKPGKDREPAATMPSMHHPVRQPAHATDPDEGAVGSSDSSSSAAAAPPAHVWSSGPLSTSLQLAFLCVPLCLLQDRQHPARQPANATQRYLEAFANVNGEFSRCTRRLRAGHLIGTQMQDRSGRDARAITPGWKKKKVLSGEPASPWSSAYFSNIVQLAASRLCAWFWSGNVTFLCLPRTSPRAGPATDGVFVASRPPPPRPRQRPQLIVPSRPRAPASIAATEAYHPTPTQPRTMARFVTAVVAMAAGLAAATCAHRVPSVDVPACPRVGSITYSKTVPDQKPFPRTQVDLCYSAEHLQIGFTAYDEVNFYFNASQGTNGDIWQYEVMEAFVYKGTDDPQTYLEFEVNPNNVTYQAFVYNPSKVRAEGAPFDHLFVSDPAADGFSATTKLDKPRKYWRSDVKIPLGLFNVDKGKARGTRWRMNFFRTVTSPQTYPDQELGAWSSPNKASFHITPYFGNVRFV</sequence>
<organism evidence="2 3">
    <name type="scientific">Purpureocillium lilacinum</name>
    <name type="common">Paecilomyces lilacinus</name>
    <dbReference type="NCBI Taxonomy" id="33203"/>
    <lineage>
        <taxon>Eukaryota</taxon>
        <taxon>Fungi</taxon>
        <taxon>Dikarya</taxon>
        <taxon>Ascomycota</taxon>
        <taxon>Pezizomycotina</taxon>
        <taxon>Sordariomycetes</taxon>
        <taxon>Hypocreomycetidae</taxon>
        <taxon>Hypocreales</taxon>
        <taxon>Ophiocordycipitaceae</taxon>
        <taxon>Purpureocillium</taxon>
    </lineage>
</organism>
<dbReference type="SUPFAM" id="SSF49344">
    <property type="entry name" value="CBD9-like"/>
    <property type="match status" value="1"/>
</dbReference>
<comment type="caution">
    <text evidence="2">The sequence shown here is derived from an EMBL/GenBank/DDBJ whole genome shotgun (WGS) entry which is preliminary data.</text>
</comment>